<organism evidence="1 2">
    <name type="scientific">Aspergillus brunneoviolaceus CBS 621.78</name>
    <dbReference type="NCBI Taxonomy" id="1450534"/>
    <lineage>
        <taxon>Eukaryota</taxon>
        <taxon>Fungi</taxon>
        <taxon>Dikarya</taxon>
        <taxon>Ascomycota</taxon>
        <taxon>Pezizomycotina</taxon>
        <taxon>Eurotiomycetes</taxon>
        <taxon>Eurotiomycetidae</taxon>
        <taxon>Eurotiales</taxon>
        <taxon>Aspergillaceae</taxon>
        <taxon>Aspergillus</taxon>
        <taxon>Aspergillus subgen. Circumdati</taxon>
    </lineage>
</organism>
<protein>
    <submittedName>
        <fullName evidence="1">Uncharacterized protein</fullName>
    </submittedName>
</protein>
<proteinExistence type="predicted"/>
<name>A0ACD1FXB3_9EURO</name>
<evidence type="ECO:0000313" key="1">
    <source>
        <dbReference type="EMBL" id="RAH41602.1"/>
    </source>
</evidence>
<accession>A0ACD1FXB3</accession>
<dbReference type="Proteomes" id="UP000249057">
    <property type="component" value="Unassembled WGS sequence"/>
</dbReference>
<dbReference type="EMBL" id="KZ825385">
    <property type="protein sequence ID" value="RAH41602.1"/>
    <property type="molecule type" value="Genomic_DNA"/>
</dbReference>
<evidence type="ECO:0000313" key="2">
    <source>
        <dbReference type="Proteomes" id="UP000249057"/>
    </source>
</evidence>
<keyword evidence="2" id="KW-1185">Reference proteome</keyword>
<reference evidence="1" key="1">
    <citation type="submission" date="2018-02" db="EMBL/GenBank/DDBJ databases">
        <title>The genomes of Aspergillus section Nigri reveals drivers in fungal speciation.</title>
        <authorList>
            <consortium name="DOE Joint Genome Institute"/>
            <person name="Vesth T.C."/>
            <person name="Nybo J."/>
            <person name="Theobald S."/>
            <person name="Brandl J."/>
            <person name="Frisvad J.C."/>
            <person name="Nielsen K.F."/>
            <person name="Lyhne E.K."/>
            <person name="Kogle M.E."/>
            <person name="Kuo A."/>
            <person name="Riley R."/>
            <person name="Clum A."/>
            <person name="Nolan M."/>
            <person name="Lipzen A."/>
            <person name="Salamov A."/>
            <person name="Henrissat B."/>
            <person name="Wiebenga A."/>
            <person name="De vries R.P."/>
            <person name="Grigoriev I.V."/>
            <person name="Mortensen U.H."/>
            <person name="Andersen M.R."/>
            <person name="Baker S.E."/>
        </authorList>
    </citation>
    <scope>NUCLEOTIDE SEQUENCE</scope>
    <source>
        <strain evidence="1">CBS 621.78</strain>
    </source>
</reference>
<sequence length="76" mass="8719">MYCTLNGLRIYSPFRLVCNGPGLGSHCPSVHFNPIFEVPSRTLICSSLLVYMYMTLLMYRCRMMSSPRTGNHSHRC</sequence>
<gene>
    <name evidence="1" type="ORF">BO95DRAFT_260731</name>
</gene>